<sequence>MQFKSLKVPHYYITNIAAKIRRPATTTTNRPATTHHQLRPNRLIHLIADKGIGSGSISWRSSLSVGSSGSGSMSFCSCVILELVVVGLVGDDVKVKSGLSSSYESMAVIHHRPVWKPSSLSSVVGNGFSTIEHSRIRKLKK</sequence>
<name>A0AAN7UAM0_9MYCE</name>
<keyword evidence="2" id="KW-1185">Reference proteome</keyword>
<comment type="caution">
    <text evidence="1">The sequence shown here is derived from an EMBL/GenBank/DDBJ whole genome shotgun (WGS) entry which is preliminary data.</text>
</comment>
<organism evidence="1 2">
    <name type="scientific">Dictyostelium firmibasis</name>
    <dbReference type="NCBI Taxonomy" id="79012"/>
    <lineage>
        <taxon>Eukaryota</taxon>
        <taxon>Amoebozoa</taxon>
        <taxon>Evosea</taxon>
        <taxon>Eumycetozoa</taxon>
        <taxon>Dictyostelia</taxon>
        <taxon>Dictyosteliales</taxon>
        <taxon>Dictyosteliaceae</taxon>
        <taxon>Dictyostelium</taxon>
    </lineage>
</organism>
<proteinExistence type="predicted"/>
<evidence type="ECO:0000313" key="1">
    <source>
        <dbReference type="EMBL" id="KAK5582900.1"/>
    </source>
</evidence>
<dbReference type="EMBL" id="JAVFKY010000001">
    <property type="protein sequence ID" value="KAK5582900.1"/>
    <property type="molecule type" value="Genomic_DNA"/>
</dbReference>
<gene>
    <name evidence="1" type="ORF">RB653_004489</name>
</gene>
<dbReference type="AlphaFoldDB" id="A0AAN7UAM0"/>
<evidence type="ECO:0000313" key="2">
    <source>
        <dbReference type="Proteomes" id="UP001344447"/>
    </source>
</evidence>
<accession>A0AAN7UAM0</accession>
<protein>
    <submittedName>
        <fullName evidence="1">Uncharacterized protein</fullName>
    </submittedName>
</protein>
<reference evidence="1 2" key="1">
    <citation type="submission" date="2023-11" db="EMBL/GenBank/DDBJ databases">
        <title>Dfirmibasis_genome.</title>
        <authorList>
            <person name="Edelbroek B."/>
            <person name="Kjellin J."/>
            <person name="Jerlstrom-Hultqvist J."/>
            <person name="Soderbom F."/>
        </authorList>
    </citation>
    <scope>NUCLEOTIDE SEQUENCE [LARGE SCALE GENOMIC DNA]</scope>
    <source>
        <strain evidence="1 2">TNS-C-14</strain>
    </source>
</reference>
<dbReference type="Proteomes" id="UP001344447">
    <property type="component" value="Unassembled WGS sequence"/>
</dbReference>